<name>A0A3G5AGL8_9VIRU</name>
<proteinExistence type="predicted"/>
<sequence length="79" mass="9522">MIDKRITVTYDVASEYIPEKGVVNIIVAYDNTSQIEEIRSAIFEYLRHEKLEGLIELHNWFDLIEVRIDKIYNMKKQYR</sequence>
<reference evidence="1" key="1">
    <citation type="submission" date="2018-10" db="EMBL/GenBank/DDBJ databases">
        <title>Hidden diversity of soil giant viruses.</title>
        <authorList>
            <person name="Schulz F."/>
            <person name="Alteio L."/>
            <person name="Goudeau D."/>
            <person name="Ryan E.M."/>
            <person name="Malmstrom R.R."/>
            <person name="Blanchard J."/>
            <person name="Woyke T."/>
        </authorList>
    </citation>
    <scope>NUCLEOTIDE SEQUENCE</scope>
    <source>
        <strain evidence="1">SMV1</strain>
    </source>
</reference>
<dbReference type="EMBL" id="MK072499">
    <property type="protein sequence ID" value="AYV86250.1"/>
    <property type="molecule type" value="Genomic_DNA"/>
</dbReference>
<organism evidence="1">
    <name type="scientific">Solumvirus sp</name>
    <dbReference type="NCBI Taxonomy" id="2487773"/>
    <lineage>
        <taxon>Viruses</taxon>
        <taxon>Pithoviruses</taxon>
    </lineage>
</organism>
<evidence type="ECO:0000313" key="1">
    <source>
        <dbReference type="EMBL" id="AYV86250.1"/>
    </source>
</evidence>
<gene>
    <name evidence="1" type="ORF">Solumvirus2_57</name>
</gene>
<protein>
    <submittedName>
        <fullName evidence="1">Uncharacterized protein</fullName>
    </submittedName>
</protein>
<accession>A0A3G5AGL8</accession>